<keyword evidence="2" id="KW-1185">Reference proteome</keyword>
<reference evidence="1 2" key="1">
    <citation type="submission" date="2019-08" db="EMBL/GenBank/DDBJ databases">
        <title>Whole genome of Aphis craccivora.</title>
        <authorList>
            <person name="Voronova N.V."/>
            <person name="Shulinski R.S."/>
            <person name="Bandarenka Y.V."/>
            <person name="Zhorov D.G."/>
            <person name="Warner D."/>
        </authorList>
    </citation>
    <scope>NUCLEOTIDE SEQUENCE [LARGE SCALE GENOMIC DNA]</scope>
    <source>
        <strain evidence="1">180601</strain>
        <tissue evidence="1">Whole Body</tissue>
    </source>
</reference>
<evidence type="ECO:0000313" key="2">
    <source>
        <dbReference type="Proteomes" id="UP000478052"/>
    </source>
</evidence>
<accession>A0A6G0ZKD2</accession>
<dbReference type="EMBL" id="VUJU01000289">
    <property type="protein sequence ID" value="KAF0771479.1"/>
    <property type="molecule type" value="Genomic_DNA"/>
</dbReference>
<evidence type="ECO:0000313" key="1">
    <source>
        <dbReference type="EMBL" id="KAF0771479.1"/>
    </source>
</evidence>
<dbReference type="OrthoDB" id="6767476at2759"/>
<sequence>MALLIGDEFNSFEQFQQALIAYKNAKFMDFAISDCSKKNLSKKILPKVKNIILQNHESDHIIDEENDLPEYTEPSDEKIAIGSFVLVKVQSGKTKSTNFAIDTTRQSFKLVENDLFTVDLQDIIALLNTSKIKTSGNRVRYKFSHSIDIKED</sequence>
<dbReference type="AlphaFoldDB" id="A0A6G0ZKD2"/>
<proteinExistence type="predicted"/>
<organism evidence="1 2">
    <name type="scientific">Aphis craccivora</name>
    <name type="common">Cowpea aphid</name>
    <dbReference type="NCBI Taxonomy" id="307492"/>
    <lineage>
        <taxon>Eukaryota</taxon>
        <taxon>Metazoa</taxon>
        <taxon>Ecdysozoa</taxon>
        <taxon>Arthropoda</taxon>
        <taxon>Hexapoda</taxon>
        <taxon>Insecta</taxon>
        <taxon>Pterygota</taxon>
        <taxon>Neoptera</taxon>
        <taxon>Paraneoptera</taxon>
        <taxon>Hemiptera</taxon>
        <taxon>Sternorrhyncha</taxon>
        <taxon>Aphidomorpha</taxon>
        <taxon>Aphidoidea</taxon>
        <taxon>Aphididae</taxon>
        <taxon>Aphidini</taxon>
        <taxon>Aphis</taxon>
        <taxon>Aphis</taxon>
    </lineage>
</organism>
<gene>
    <name evidence="1" type="ORF">FWK35_00002549</name>
</gene>
<comment type="caution">
    <text evidence="1">The sequence shown here is derived from an EMBL/GenBank/DDBJ whole genome shotgun (WGS) entry which is preliminary data.</text>
</comment>
<dbReference type="Proteomes" id="UP000478052">
    <property type="component" value="Unassembled WGS sequence"/>
</dbReference>
<name>A0A6G0ZKD2_APHCR</name>
<protein>
    <submittedName>
        <fullName evidence="1">Protein FAR1-RELATED SEQUENCE 12-like</fullName>
    </submittedName>
</protein>